<gene>
    <name evidence="7" type="ORF">HNR67_006030</name>
</gene>
<dbReference type="Proteomes" id="UP000533598">
    <property type="component" value="Unassembled WGS sequence"/>
</dbReference>
<keyword evidence="8" id="KW-1185">Reference proteome</keyword>
<dbReference type="GO" id="GO:0000160">
    <property type="term" value="P:phosphorelay signal transduction system"/>
    <property type="evidence" value="ECO:0007669"/>
    <property type="project" value="InterPro"/>
</dbReference>
<dbReference type="SMART" id="SM00862">
    <property type="entry name" value="Trans_reg_C"/>
    <property type="match status" value="1"/>
</dbReference>
<dbReference type="SUPFAM" id="SSF48452">
    <property type="entry name" value="TPR-like"/>
    <property type="match status" value="1"/>
</dbReference>
<evidence type="ECO:0000313" key="8">
    <source>
        <dbReference type="Proteomes" id="UP000533598"/>
    </source>
</evidence>
<comment type="similarity">
    <text evidence="1">Belongs to the AfsR/DnrI/RedD regulatory family.</text>
</comment>
<proteinExistence type="inferred from homology"/>
<reference evidence="7 8" key="1">
    <citation type="submission" date="2020-08" db="EMBL/GenBank/DDBJ databases">
        <title>Sequencing the genomes of 1000 actinobacteria strains.</title>
        <authorList>
            <person name="Klenk H.-P."/>
        </authorList>
    </citation>
    <scope>NUCLEOTIDE SEQUENCE [LARGE SCALE GENOMIC DNA]</scope>
    <source>
        <strain evidence="7 8">DSM 44230</strain>
    </source>
</reference>
<evidence type="ECO:0000256" key="5">
    <source>
        <dbReference type="PROSITE-ProRule" id="PRU01091"/>
    </source>
</evidence>
<dbReference type="InterPro" id="IPR051677">
    <property type="entry name" value="AfsR-DnrI-RedD_regulator"/>
</dbReference>
<keyword evidence="2" id="KW-0805">Transcription regulation</keyword>
<feature type="DNA-binding region" description="OmpR/PhoB-type" evidence="5">
    <location>
        <begin position="1"/>
        <end position="94"/>
    </location>
</feature>
<dbReference type="GO" id="GO:0003677">
    <property type="term" value="F:DNA binding"/>
    <property type="evidence" value="ECO:0007669"/>
    <property type="project" value="UniProtKB-UniRule"/>
</dbReference>
<dbReference type="PANTHER" id="PTHR35807:SF1">
    <property type="entry name" value="TRANSCRIPTIONAL REGULATOR REDD"/>
    <property type="match status" value="1"/>
</dbReference>
<evidence type="ECO:0000256" key="1">
    <source>
        <dbReference type="ARBA" id="ARBA00005820"/>
    </source>
</evidence>
<evidence type="ECO:0000256" key="4">
    <source>
        <dbReference type="ARBA" id="ARBA00023163"/>
    </source>
</evidence>
<dbReference type="PROSITE" id="PS51755">
    <property type="entry name" value="OMPR_PHOB"/>
    <property type="match status" value="1"/>
</dbReference>
<dbReference type="InterPro" id="IPR011990">
    <property type="entry name" value="TPR-like_helical_dom_sf"/>
</dbReference>
<dbReference type="InterPro" id="IPR001867">
    <property type="entry name" value="OmpR/PhoB-type_DNA-bd"/>
</dbReference>
<dbReference type="PANTHER" id="PTHR35807">
    <property type="entry name" value="TRANSCRIPTIONAL REGULATOR REDD-RELATED"/>
    <property type="match status" value="1"/>
</dbReference>
<dbReference type="AlphaFoldDB" id="A0A7W7FW55"/>
<keyword evidence="4" id="KW-0804">Transcription</keyword>
<accession>A0A7W7FW55</accession>
<evidence type="ECO:0000256" key="3">
    <source>
        <dbReference type="ARBA" id="ARBA00023125"/>
    </source>
</evidence>
<dbReference type="GO" id="GO:0006355">
    <property type="term" value="P:regulation of DNA-templated transcription"/>
    <property type="evidence" value="ECO:0007669"/>
    <property type="project" value="InterPro"/>
</dbReference>
<protein>
    <submittedName>
        <fullName evidence="7">DNA-binding SARP family transcriptional activator</fullName>
    </submittedName>
</protein>
<dbReference type="InterPro" id="IPR016032">
    <property type="entry name" value="Sig_transdc_resp-reg_C-effctor"/>
</dbReference>
<sequence>MRFRVLGALELPLGVRPVRAGYQRGVLALLLLRHNSVVATGELLGALWPGNRPRTARKMLQNAVCGLRSALAAEAAGPGSPLLLTHPPGYLLRVAEDDLDLVRFRRLTRRGRAELAAGEPLAAAGSLWAAAALWRGPALSDLPMTRNWPEVAGLRQEFLSTMEDWAVAELCAGGQRRVADELEPLVRAEPTRERLCVLLMRGLYAAGRQADALAAGRRSRIMLAERLGLRPGPELRDTELAILRHELPPLPGR</sequence>
<dbReference type="SMART" id="SM01043">
    <property type="entry name" value="BTAD"/>
    <property type="match status" value="1"/>
</dbReference>
<dbReference type="Gene3D" id="1.25.40.10">
    <property type="entry name" value="Tetratricopeptide repeat domain"/>
    <property type="match status" value="1"/>
</dbReference>
<organism evidence="7 8">
    <name type="scientific">Crossiella cryophila</name>
    <dbReference type="NCBI Taxonomy" id="43355"/>
    <lineage>
        <taxon>Bacteria</taxon>
        <taxon>Bacillati</taxon>
        <taxon>Actinomycetota</taxon>
        <taxon>Actinomycetes</taxon>
        <taxon>Pseudonocardiales</taxon>
        <taxon>Pseudonocardiaceae</taxon>
        <taxon>Crossiella</taxon>
    </lineage>
</organism>
<dbReference type="InterPro" id="IPR036388">
    <property type="entry name" value="WH-like_DNA-bd_sf"/>
</dbReference>
<dbReference type="InterPro" id="IPR005158">
    <property type="entry name" value="BTAD"/>
</dbReference>
<evidence type="ECO:0000256" key="2">
    <source>
        <dbReference type="ARBA" id="ARBA00023015"/>
    </source>
</evidence>
<comment type="caution">
    <text evidence="7">The sequence shown here is derived from an EMBL/GenBank/DDBJ whole genome shotgun (WGS) entry which is preliminary data.</text>
</comment>
<dbReference type="SUPFAM" id="SSF46894">
    <property type="entry name" value="C-terminal effector domain of the bipartite response regulators"/>
    <property type="match status" value="1"/>
</dbReference>
<dbReference type="Pfam" id="PF03704">
    <property type="entry name" value="BTAD"/>
    <property type="match status" value="1"/>
</dbReference>
<dbReference type="CDD" id="cd15831">
    <property type="entry name" value="BTAD"/>
    <property type="match status" value="1"/>
</dbReference>
<evidence type="ECO:0000313" key="7">
    <source>
        <dbReference type="EMBL" id="MBB4679912.1"/>
    </source>
</evidence>
<dbReference type="RefSeq" id="WP_185005607.1">
    <property type="nucleotide sequence ID" value="NZ_BAAAUI010000017.1"/>
</dbReference>
<evidence type="ECO:0000259" key="6">
    <source>
        <dbReference type="PROSITE" id="PS51755"/>
    </source>
</evidence>
<dbReference type="EMBL" id="JACHMH010000001">
    <property type="protein sequence ID" value="MBB4679912.1"/>
    <property type="molecule type" value="Genomic_DNA"/>
</dbReference>
<name>A0A7W7FW55_9PSEU</name>
<dbReference type="Gene3D" id="1.10.10.10">
    <property type="entry name" value="Winged helix-like DNA-binding domain superfamily/Winged helix DNA-binding domain"/>
    <property type="match status" value="1"/>
</dbReference>
<feature type="domain" description="OmpR/PhoB-type" evidence="6">
    <location>
        <begin position="1"/>
        <end position="94"/>
    </location>
</feature>
<keyword evidence="3 5" id="KW-0238">DNA-binding</keyword>